<sequence length="91" mass="10609">MTDEVERLKNEIINLIDENSSNWIKAAFFSDEVIEVIMEALYSKWESNMETGRPIDYATEDQLKIMLKKAQQYASMGQEEAMRIALKRMGE</sequence>
<organism evidence="1">
    <name type="scientific">Fervidicoccus fontis</name>
    <dbReference type="NCBI Taxonomy" id="683846"/>
    <lineage>
        <taxon>Archaea</taxon>
        <taxon>Thermoproteota</taxon>
        <taxon>Thermoprotei</taxon>
        <taxon>Fervidicoccales</taxon>
        <taxon>Fervidicoccaceae</taxon>
        <taxon>Fervidicoccus</taxon>
    </lineage>
</organism>
<proteinExistence type="predicted"/>
<protein>
    <submittedName>
        <fullName evidence="1">Uncharacterized protein</fullName>
    </submittedName>
</protein>
<reference evidence="1" key="1">
    <citation type="journal article" date="2020" name="mSystems">
        <title>Genome- and Community-Level Interaction Insights into Carbon Utilization and Element Cycling Functions of Hydrothermarchaeota in Hydrothermal Sediment.</title>
        <authorList>
            <person name="Zhou Z."/>
            <person name="Liu Y."/>
            <person name="Xu W."/>
            <person name="Pan J."/>
            <person name="Luo Z.H."/>
            <person name="Li M."/>
        </authorList>
    </citation>
    <scope>NUCLEOTIDE SEQUENCE [LARGE SCALE GENOMIC DNA]</scope>
    <source>
        <strain evidence="1">SpSt-885</strain>
    </source>
</reference>
<dbReference type="AlphaFoldDB" id="A0A7J3SLT2"/>
<accession>A0A7J3SLT2</accession>
<comment type="caution">
    <text evidence="1">The sequence shown here is derived from an EMBL/GenBank/DDBJ whole genome shotgun (WGS) entry which is preliminary data.</text>
</comment>
<gene>
    <name evidence="1" type="ORF">ENW83_01345</name>
</gene>
<evidence type="ECO:0000313" key="1">
    <source>
        <dbReference type="EMBL" id="HGZ59839.1"/>
    </source>
</evidence>
<name>A0A7J3SLT2_9CREN</name>
<dbReference type="EMBL" id="DTLS01000039">
    <property type="protein sequence ID" value="HGZ59839.1"/>
    <property type="molecule type" value="Genomic_DNA"/>
</dbReference>